<organism evidence="4 5">
    <name type="scientific">Pseudoxanthomonas mexicana</name>
    <dbReference type="NCBI Taxonomy" id="128785"/>
    <lineage>
        <taxon>Bacteria</taxon>
        <taxon>Pseudomonadati</taxon>
        <taxon>Pseudomonadota</taxon>
        <taxon>Gammaproteobacteria</taxon>
        <taxon>Lysobacterales</taxon>
        <taxon>Lysobacteraceae</taxon>
        <taxon>Pseudoxanthomonas</taxon>
    </lineage>
</organism>
<evidence type="ECO:0000313" key="5">
    <source>
        <dbReference type="Proteomes" id="UP000515506"/>
    </source>
</evidence>
<dbReference type="SUPFAM" id="SSF143968">
    <property type="entry name" value="UbiD C-terminal domain-like"/>
    <property type="match status" value="1"/>
</dbReference>
<evidence type="ECO:0000259" key="2">
    <source>
        <dbReference type="Pfam" id="PF20695"/>
    </source>
</evidence>
<dbReference type="Pfam" id="PF20695">
    <property type="entry name" value="UbiD_N"/>
    <property type="match status" value="1"/>
</dbReference>
<dbReference type="RefSeq" id="WP_185896114.1">
    <property type="nucleotide sequence ID" value="NZ_CP060028.1"/>
</dbReference>
<dbReference type="InterPro" id="IPR002830">
    <property type="entry name" value="UbiD"/>
</dbReference>
<evidence type="ECO:0000259" key="1">
    <source>
        <dbReference type="Pfam" id="PF01977"/>
    </source>
</evidence>
<dbReference type="Proteomes" id="UP000515506">
    <property type="component" value="Chromosome"/>
</dbReference>
<keyword evidence="5" id="KW-1185">Reference proteome</keyword>
<dbReference type="Gene3D" id="3.40.1670.10">
    <property type="entry name" value="UbiD C-terminal domain-like"/>
    <property type="match status" value="1"/>
</dbReference>
<dbReference type="Pfam" id="PF01977">
    <property type="entry name" value="UbiD"/>
    <property type="match status" value="1"/>
</dbReference>
<proteinExistence type="predicted"/>
<sequence length="510" mass="56881">MAFHDLRHFLQHLGDRGELQHVDAPVSVELESTALCQRALREQGPALLMRNTGSAHPLLGNLFGHRRRIEMAMAGRPIASLRELGGLLASIKEPRWPGSLRDALAQWPELAQLAHVAPRAVTDAAFNEHVLEGGDIDLGRLPIQRCWPGDAAPLITFGLVITRGTRQARQNVAIYRQQVIDRDRVIMRWLPHRGGALDHADWQAAQPERPFPVLVAIGADPATLLAAVAPVPDTLSEYEFAGLLRASRTRVWHSELTGLDAPAGAEVVLEGFIHPDDTALEGPFGDHTGYYNAQGRFPVMTIERMRMRSDAIYHGSYMGRAPLDEPSVLSMALNEVFVPILRKVFPEIVDFHLPPEACSYRVAVVSIRKQYAGHARRVMMGVWSYLRQFTYTKFVVVTDEDIDVRDWTQVIWAISTRVDPARDSLLVENTPIDYLDFASPVAGLGSKLGLDATRKWQGESDREWGRPIVSDPGVEKRVDALWEQIRLARSGMDAHAAPAWARGPDTSRRY</sequence>
<dbReference type="NCBIfam" id="TIGR00148">
    <property type="entry name" value="UbiD family decarboxylase"/>
    <property type="match status" value="1"/>
</dbReference>
<name>A0ABX6REG8_PSEMX</name>
<reference evidence="4 5" key="1">
    <citation type="submission" date="2020-08" db="EMBL/GenBank/DDBJ databases">
        <title>Streptomycin resistant and MDR strain, P. mexicana.</title>
        <authorList>
            <person name="Ganesh-kumar S."/>
            <person name="Zhe T."/>
            <person name="Yu Z."/>
            <person name="Min Y."/>
        </authorList>
    </citation>
    <scope>NUCLEOTIDE SEQUENCE [LARGE SCALE GENOMIC DNA]</scope>
    <source>
        <strain evidence="4 5">GTZY</strain>
    </source>
</reference>
<dbReference type="Gene3D" id="1.20.5.570">
    <property type="entry name" value="Single helix bin"/>
    <property type="match status" value="1"/>
</dbReference>
<dbReference type="Pfam" id="PF20696">
    <property type="entry name" value="UbiD_C"/>
    <property type="match status" value="1"/>
</dbReference>
<dbReference type="InterPro" id="IPR049381">
    <property type="entry name" value="UbiD-like_C"/>
</dbReference>
<feature type="domain" description="3-octaprenyl-4-hydroxybenzoate carboxy-lyase-like N-terminal" evidence="2">
    <location>
        <begin position="11"/>
        <end position="86"/>
    </location>
</feature>
<gene>
    <name evidence="4" type="ORF">H4W19_03905</name>
</gene>
<dbReference type="SUPFAM" id="SSF50475">
    <property type="entry name" value="FMN-binding split barrel"/>
    <property type="match status" value="1"/>
</dbReference>
<dbReference type="InterPro" id="IPR048304">
    <property type="entry name" value="UbiD_Rift_dom"/>
</dbReference>
<feature type="domain" description="3-octaprenyl-4-hydroxybenzoate carboxy-lyase-like Rift-related" evidence="1">
    <location>
        <begin position="123"/>
        <end position="320"/>
    </location>
</feature>
<dbReference type="PANTHER" id="PTHR30108">
    <property type="entry name" value="3-OCTAPRENYL-4-HYDROXYBENZOATE CARBOXY-LYASE-RELATED"/>
    <property type="match status" value="1"/>
</dbReference>
<accession>A0ABX6REG8</accession>
<dbReference type="EMBL" id="CP060028">
    <property type="protein sequence ID" value="QND80949.1"/>
    <property type="molecule type" value="Genomic_DNA"/>
</dbReference>
<dbReference type="InterPro" id="IPR049383">
    <property type="entry name" value="UbiD-like_N"/>
</dbReference>
<evidence type="ECO:0000313" key="4">
    <source>
        <dbReference type="EMBL" id="QND80949.1"/>
    </source>
</evidence>
<dbReference type="PANTHER" id="PTHR30108:SF17">
    <property type="entry name" value="FERULIC ACID DECARBOXYLASE 1"/>
    <property type="match status" value="1"/>
</dbReference>
<feature type="domain" description="3-octaprenyl-4-hydroxybenzoate carboxy-lyase-like C-terminal" evidence="3">
    <location>
        <begin position="331"/>
        <end position="452"/>
    </location>
</feature>
<protein>
    <submittedName>
        <fullName evidence="4">UbiD family decarboxylase</fullName>
    </submittedName>
</protein>
<evidence type="ECO:0000259" key="3">
    <source>
        <dbReference type="Pfam" id="PF20696"/>
    </source>
</evidence>